<dbReference type="GO" id="GO:0004112">
    <property type="term" value="F:cyclic-nucleotide phosphodiesterase activity"/>
    <property type="evidence" value="ECO:0007669"/>
    <property type="project" value="InterPro"/>
</dbReference>
<dbReference type="GO" id="GO:0046872">
    <property type="term" value="F:metal ion binding"/>
    <property type="evidence" value="ECO:0007669"/>
    <property type="project" value="UniProtKB-KW"/>
</dbReference>
<comment type="caution">
    <text evidence="6">The sequence shown here is derived from an EMBL/GenBank/DDBJ whole genome shotgun (WGS) entry which is preliminary data.</text>
</comment>
<evidence type="ECO:0000256" key="3">
    <source>
        <dbReference type="ARBA" id="ARBA00023004"/>
    </source>
</evidence>
<protein>
    <submittedName>
        <fullName evidence="6">3',5'-cyclic AMP phosphodiesterase CpdA</fullName>
    </submittedName>
</protein>
<dbReference type="SUPFAM" id="SSF56300">
    <property type="entry name" value="Metallo-dependent phosphatases"/>
    <property type="match status" value="1"/>
</dbReference>
<dbReference type="InterPro" id="IPR050884">
    <property type="entry name" value="CNP_phosphodiesterase-III"/>
</dbReference>
<keyword evidence="3" id="KW-0408">Iron</keyword>
<dbReference type="CDD" id="cd07402">
    <property type="entry name" value="MPP_GpdQ"/>
    <property type="match status" value="1"/>
</dbReference>
<dbReference type="InterPro" id="IPR029052">
    <property type="entry name" value="Metallo-depent_PP-like"/>
</dbReference>
<organism evidence="6 7">
    <name type="scientific">Novosphingobium hassiacum</name>
    <dbReference type="NCBI Taxonomy" id="173676"/>
    <lineage>
        <taxon>Bacteria</taxon>
        <taxon>Pseudomonadati</taxon>
        <taxon>Pseudomonadota</taxon>
        <taxon>Alphaproteobacteria</taxon>
        <taxon>Sphingomonadales</taxon>
        <taxon>Sphingomonadaceae</taxon>
        <taxon>Novosphingobium</taxon>
    </lineage>
</organism>
<evidence type="ECO:0000256" key="4">
    <source>
        <dbReference type="ARBA" id="ARBA00025742"/>
    </source>
</evidence>
<evidence type="ECO:0000256" key="2">
    <source>
        <dbReference type="ARBA" id="ARBA00022801"/>
    </source>
</evidence>
<evidence type="ECO:0000259" key="5">
    <source>
        <dbReference type="Pfam" id="PF00149"/>
    </source>
</evidence>
<dbReference type="Pfam" id="PF00149">
    <property type="entry name" value="Metallophos"/>
    <property type="match status" value="1"/>
</dbReference>
<keyword evidence="2" id="KW-0378">Hydrolase</keyword>
<gene>
    <name evidence="6" type="ORF">GGQ88_003794</name>
</gene>
<dbReference type="PANTHER" id="PTHR42988:SF2">
    <property type="entry name" value="CYCLIC NUCLEOTIDE PHOSPHODIESTERASE CBUA0032-RELATED"/>
    <property type="match status" value="1"/>
</dbReference>
<dbReference type="Gene3D" id="3.30.750.180">
    <property type="entry name" value="GpdQ, beta-strand dimerisation domain"/>
    <property type="match status" value="1"/>
</dbReference>
<dbReference type="InterPro" id="IPR004843">
    <property type="entry name" value="Calcineurin-like_PHP"/>
</dbReference>
<comment type="similarity">
    <text evidence="4">Belongs to the cyclic nucleotide phosphodiesterase class-III family.</text>
</comment>
<name>A0A7W5ZYQ4_9SPHN</name>
<keyword evidence="7" id="KW-1185">Reference proteome</keyword>
<evidence type="ECO:0000313" key="6">
    <source>
        <dbReference type="EMBL" id="MBB3862493.1"/>
    </source>
</evidence>
<reference evidence="6 7" key="1">
    <citation type="submission" date="2020-08" db="EMBL/GenBank/DDBJ databases">
        <title>Genomic Encyclopedia of Type Strains, Phase IV (KMG-IV): sequencing the most valuable type-strain genomes for metagenomic binning, comparative biology and taxonomic classification.</title>
        <authorList>
            <person name="Goeker M."/>
        </authorList>
    </citation>
    <scope>NUCLEOTIDE SEQUENCE [LARGE SCALE GENOMIC DNA]</scope>
    <source>
        <strain evidence="6 7">DSM 14552</strain>
    </source>
</reference>
<evidence type="ECO:0000256" key="1">
    <source>
        <dbReference type="ARBA" id="ARBA00022723"/>
    </source>
</evidence>
<proteinExistence type="inferred from homology"/>
<feature type="domain" description="Calcineurin-like phosphoesterase" evidence="5">
    <location>
        <begin position="57"/>
        <end position="249"/>
    </location>
</feature>
<dbReference type="InterPro" id="IPR026575">
    <property type="entry name" value="GpdQ/CpdA-like"/>
</dbReference>
<dbReference type="InterPro" id="IPR042283">
    <property type="entry name" value="GpdQ_catalytic"/>
</dbReference>
<keyword evidence="1" id="KW-0479">Metal-binding</keyword>
<dbReference type="AlphaFoldDB" id="A0A7W5ZYQ4"/>
<sequence length="345" mass="38104">MPRRIAVATGSLSASVALFVRATSLDCTTLLAEKLPVAIPAVQSYVIWLKTSRRGIMLIAQVTDIHLGFEPDSPGEFNRQRLDRVLTELAAMQPRPDLLFATGDLIDRGDRESYERLREAFANLPFPVHYALGNHDVRATFAEVFPHVPLDNGFLQYVVETGPLRIIVLDTLEEGRHGGAFCAARAAWLKARLDEAPEARTLIVQHHPPVEVGIAWMNTDPAEPWVERLASCLRGRSNVIGIVCGHIHRAVATAWEGTIVATCPSTAPQVALDLRPIDPCVPDQRNLIIADPPGFGLHWFNGRELITHWDTAEDHQVLARYDDNLQGMIQHMLAERPGSAPDQAA</sequence>
<dbReference type="Proteomes" id="UP000562395">
    <property type="component" value="Unassembled WGS sequence"/>
</dbReference>
<dbReference type="Gene3D" id="3.60.21.40">
    <property type="entry name" value="GpdQ, catalytic alpha/beta sandwich domain"/>
    <property type="match status" value="1"/>
</dbReference>
<dbReference type="PANTHER" id="PTHR42988">
    <property type="entry name" value="PHOSPHOHYDROLASE"/>
    <property type="match status" value="1"/>
</dbReference>
<dbReference type="EMBL" id="JACICY010000015">
    <property type="protein sequence ID" value="MBB3862493.1"/>
    <property type="molecule type" value="Genomic_DNA"/>
</dbReference>
<accession>A0A7W5ZYQ4</accession>
<dbReference type="InterPro" id="IPR042281">
    <property type="entry name" value="GpdQ_beta-strand"/>
</dbReference>
<evidence type="ECO:0000313" key="7">
    <source>
        <dbReference type="Proteomes" id="UP000562395"/>
    </source>
</evidence>